<reference evidence="2" key="2">
    <citation type="submission" date="2023-06" db="EMBL/GenBank/DDBJ databases">
        <authorList>
            <consortium name="Lawrence Berkeley National Laboratory"/>
            <person name="Haridas S."/>
            <person name="Hensen N."/>
            <person name="Bonometti L."/>
            <person name="Westerberg I."/>
            <person name="Brannstrom I.O."/>
            <person name="Guillou S."/>
            <person name="Cros-Aarteil S."/>
            <person name="Calhoun S."/>
            <person name="Kuo A."/>
            <person name="Mondo S."/>
            <person name="Pangilinan J."/>
            <person name="Riley R."/>
            <person name="Labutti K."/>
            <person name="Andreopoulos B."/>
            <person name="Lipzen A."/>
            <person name="Chen C."/>
            <person name="Yanf M."/>
            <person name="Daum C."/>
            <person name="Ng V."/>
            <person name="Clum A."/>
            <person name="Steindorff A."/>
            <person name="Ohm R."/>
            <person name="Martin F."/>
            <person name="Silar P."/>
            <person name="Natvig D."/>
            <person name="Lalanne C."/>
            <person name="Gautier V."/>
            <person name="Ament-Velasquez S.L."/>
            <person name="Kruys A."/>
            <person name="Hutchinson M.I."/>
            <person name="Powell A.J."/>
            <person name="Barry K."/>
            <person name="Miller A.N."/>
            <person name="Grigoriev I.V."/>
            <person name="Debuchy R."/>
            <person name="Gladieux P."/>
            <person name="Thoren M.H."/>
            <person name="Johannesson H."/>
        </authorList>
    </citation>
    <scope>NUCLEOTIDE SEQUENCE</scope>
    <source>
        <strain evidence="2">CBS 958.72</strain>
    </source>
</reference>
<evidence type="ECO:0000313" key="2">
    <source>
        <dbReference type="EMBL" id="KAK3382122.1"/>
    </source>
</evidence>
<dbReference type="AlphaFoldDB" id="A0AAE0NIJ9"/>
<evidence type="ECO:0000256" key="1">
    <source>
        <dbReference type="SAM" id="MobiDB-lite"/>
    </source>
</evidence>
<comment type="caution">
    <text evidence="2">The sequence shown here is derived from an EMBL/GenBank/DDBJ whole genome shotgun (WGS) entry which is preliminary data.</text>
</comment>
<proteinExistence type="predicted"/>
<feature type="region of interest" description="Disordered" evidence="1">
    <location>
        <begin position="157"/>
        <end position="180"/>
    </location>
</feature>
<dbReference type="Proteomes" id="UP001287356">
    <property type="component" value="Unassembled WGS sequence"/>
</dbReference>
<evidence type="ECO:0008006" key="4">
    <source>
        <dbReference type="Google" id="ProtNLM"/>
    </source>
</evidence>
<gene>
    <name evidence="2" type="ORF">B0T24DRAFT_586915</name>
</gene>
<protein>
    <recommendedName>
        <fullName evidence="4">F-box domain-containing protein</fullName>
    </recommendedName>
</protein>
<reference evidence="2" key="1">
    <citation type="journal article" date="2023" name="Mol. Phylogenet. Evol.">
        <title>Genome-scale phylogeny and comparative genomics of the fungal order Sordariales.</title>
        <authorList>
            <person name="Hensen N."/>
            <person name="Bonometti L."/>
            <person name="Westerberg I."/>
            <person name="Brannstrom I.O."/>
            <person name="Guillou S."/>
            <person name="Cros-Aarteil S."/>
            <person name="Calhoun S."/>
            <person name="Haridas S."/>
            <person name="Kuo A."/>
            <person name="Mondo S."/>
            <person name="Pangilinan J."/>
            <person name="Riley R."/>
            <person name="LaButti K."/>
            <person name="Andreopoulos B."/>
            <person name="Lipzen A."/>
            <person name="Chen C."/>
            <person name="Yan M."/>
            <person name="Daum C."/>
            <person name="Ng V."/>
            <person name="Clum A."/>
            <person name="Steindorff A."/>
            <person name="Ohm R.A."/>
            <person name="Martin F."/>
            <person name="Silar P."/>
            <person name="Natvig D.O."/>
            <person name="Lalanne C."/>
            <person name="Gautier V."/>
            <person name="Ament-Velasquez S.L."/>
            <person name="Kruys A."/>
            <person name="Hutchinson M.I."/>
            <person name="Powell A.J."/>
            <person name="Barry K."/>
            <person name="Miller A.N."/>
            <person name="Grigoriev I.V."/>
            <person name="Debuchy R."/>
            <person name="Gladieux P."/>
            <person name="Hiltunen Thoren M."/>
            <person name="Johannesson H."/>
        </authorList>
    </citation>
    <scope>NUCLEOTIDE SEQUENCE</scope>
    <source>
        <strain evidence="2">CBS 958.72</strain>
    </source>
</reference>
<accession>A0AAE0NIJ9</accession>
<keyword evidence="3" id="KW-1185">Reference proteome</keyword>
<organism evidence="2 3">
    <name type="scientific">Lasiosphaeria ovina</name>
    <dbReference type="NCBI Taxonomy" id="92902"/>
    <lineage>
        <taxon>Eukaryota</taxon>
        <taxon>Fungi</taxon>
        <taxon>Dikarya</taxon>
        <taxon>Ascomycota</taxon>
        <taxon>Pezizomycotina</taxon>
        <taxon>Sordariomycetes</taxon>
        <taxon>Sordariomycetidae</taxon>
        <taxon>Sordariales</taxon>
        <taxon>Lasiosphaeriaceae</taxon>
        <taxon>Lasiosphaeria</taxon>
    </lineage>
</organism>
<sequence length="629" mass="72321">MNRLPNEVKHMVVQNIHDRDSKEALTCVSREWQVVVECFTFESLQVFSNEEYDEQSKAENSSIDEPINSWEMFKQCFSGENENRRVYLRHLVYRIVLPPYASSENDKEPESRLVRRRNDVRATRAVHKLLRFLSEWSPDLKSRLTLRMFAESPSDCRHLGPHNNNTRERTHNEATPRQRRGPWYPDEYIYPGHMRWINSQLSILDHIPADSDPSDSDLHADHRPLSPVPFINTLYIGPYNDPKGRRFDASRQVWLTSLMPKLETTEWSGDHYGNPGICSHIHDDITKAIENYSMPPTLKHLEFHFDQDRLPDPRILVIPREFVPPSEVSSPLCRAISKVGRASNLREFRYFGLADRSIFLPAVQESQVVDDEGLPAALSNEAEEEPFWKELERLDVYFETISPTGMRYFQFNTVPRPVAPIYYHGPLNNRPIYAAQSRDDFLAVAAEVATTARTLPRDWTPLARTPGPRELRHSVGRPIPHDYQEAILLQPKWSQMSFWGSRLPDDAVVVPFLQAFVQAITRMPKIRSACLHTLIPGPMGPPHKALWGVAFTVPGSPCDLNRLLAEDSQAEEDARILAKPRFTFSTGSWRPTPELRAMCLAASWLRFGMDAELVFLPENRRPKSADLSG</sequence>
<dbReference type="EMBL" id="JAULSN010000001">
    <property type="protein sequence ID" value="KAK3382122.1"/>
    <property type="molecule type" value="Genomic_DNA"/>
</dbReference>
<feature type="compositionally biased region" description="Basic and acidic residues" evidence="1">
    <location>
        <begin position="165"/>
        <end position="176"/>
    </location>
</feature>
<evidence type="ECO:0000313" key="3">
    <source>
        <dbReference type="Proteomes" id="UP001287356"/>
    </source>
</evidence>
<name>A0AAE0NIJ9_9PEZI</name>